<evidence type="ECO:0000256" key="2">
    <source>
        <dbReference type="ARBA" id="ARBA00022670"/>
    </source>
</evidence>
<dbReference type="Gene3D" id="2.40.70.10">
    <property type="entry name" value="Acid Proteases"/>
    <property type="match status" value="2"/>
</dbReference>
<feature type="disulfide bond" evidence="7">
    <location>
        <begin position="172"/>
        <end position="209"/>
    </location>
</feature>
<evidence type="ECO:0000313" key="11">
    <source>
        <dbReference type="Proteomes" id="UP000821837"/>
    </source>
</evidence>
<proteinExistence type="inferred from homology"/>
<evidence type="ECO:0000256" key="1">
    <source>
        <dbReference type="ARBA" id="ARBA00007447"/>
    </source>
</evidence>
<dbReference type="FunFam" id="2.40.70.10:FF:000002">
    <property type="entry name" value="Vacuolar aspartic proteinase"/>
    <property type="match status" value="1"/>
</dbReference>
<dbReference type="InterPro" id="IPR021109">
    <property type="entry name" value="Peptidase_aspartic_dom_sf"/>
</dbReference>
<dbReference type="InterPro" id="IPR001461">
    <property type="entry name" value="Aspartic_peptidase_A1"/>
</dbReference>
<dbReference type="Proteomes" id="UP000821837">
    <property type="component" value="Chromosome 1"/>
</dbReference>
<dbReference type="SUPFAM" id="SSF50630">
    <property type="entry name" value="Acid proteases"/>
    <property type="match status" value="1"/>
</dbReference>
<dbReference type="PANTHER" id="PTHR47966:SF51">
    <property type="entry name" value="BETA-SITE APP-CLEAVING ENZYME, ISOFORM A-RELATED"/>
    <property type="match status" value="1"/>
</dbReference>
<keyword evidence="2 8" id="KW-0645">Protease</keyword>
<dbReference type="Pfam" id="PF00026">
    <property type="entry name" value="Asp"/>
    <property type="match status" value="1"/>
</dbReference>
<evidence type="ECO:0000256" key="4">
    <source>
        <dbReference type="ARBA" id="ARBA00022801"/>
    </source>
</evidence>
<evidence type="ECO:0000313" key="10">
    <source>
        <dbReference type="EMBL" id="KAH7984365.1"/>
    </source>
</evidence>
<dbReference type="InterPro" id="IPR001969">
    <property type="entry name" value="Aspartic_peptidase_AS"/>
</dbReference>
<name>A0A9D4TBE5_RHISA</name>
<dbReference type="EMBL" id="JABSTV010001245">
    <property type="protein sequence ID" value="KAH7984365.1"/>
    <property type="molecule type" value="Genomic_DNA"/>
</dbReference>
<evidence type="ECO:0000259" key="9">
    <source>
        <dbReference type="PROSITE" id="PS51767"/>
    </source>
</evidence>
<comment type="caution">
    <text evidence="10">The sequence shown here is derived from an EMBL/GenBank/DDBJ whole genome shotgun (WGS) entry which is preliminary data.</text>
</comment>
<protein>
    <recommendedName>
        <fullName evidence="9">Peptidase A1 domain-containing protein</fullName>
    </recommendedName>
</protein>
<keyword evidence="3 8" id="KW-0064">Aspartyl protease</keyword>
<dbReference type="GO" id="GO:0004190">
    <property type="term" value="F:aspartic-type endopeptidase activity"/>
    <property type="evidence" value="ECO:0007669"/>
    <property type="project" value="UniProtKB-KW"/>
</dbReference>
<dbReference type="PROSITE" id="PS00141">
    <property type="entry name" value="ASP_PROTEASE"/>
    <property type="match status" value="1"/>
</dbReference>
<dbReference type="PANTHER" id="PTHR47966">
    <property type="entry name" value="BETA-SITE APP-CLEAVING ENZYME, ISOFORM A-RELATED"/>
    <property type="match status" value="1"/>
</dbReference>
<accession>A0A9D4TBE5</accession>
<dbReference type="VEuPathDB" id="VectorBase:RSAN_052553"/>
<evidence type="ECO:0000256" key="8">
    <source>
        <dbReference type="RuleBase" id="RU000454"/>
    </source>
</evidence>
<dbReference type="GO" id="GO:0006508">
    <property type="term" value="P:proteolysis"/>
    <property type="evidence" value="ECO:0007669"/>
    <property type="project" value="UniProtKB-KW"/>
</dbReference>
<keyword evidence="6" id="KW-0325">Glycoprotein</keyword>
<evidence type="ECO:0000256" key="5">
    <source>
        <dbReference type="ARBA" id="ARBA00023157"/>
    </source>
</evidence>
<keyword evidence="4 8" id="KW-0378">Hydrolase</keyword>
<reference evidence="10" key="1">
    <citation type="journal article" date="2020" name="Cell">
        <title>Large-Scale Comparative Analyses of Tick Genomes Elucidate Their Genetic Diversity and Vector Capacities.</title>
        <authorList>
            <consortium name="Tick Genome and Microbiome Consortium (TIGMIC)"/>
            <person name="Jia N."/>
            <person name="Wang J."/>
            <person name="Shi W."/>
            <person name="Du L."/>
            <person name="Sun Y."/>
            <person name="Zhan W."/>
            <person name="Jiang J.F."/>
            <person name="Wang Q."/>
            <person name="Zhang B."/>
            <person name="Ji P."/>
            <person name="Bell-Sakyi L."/>
            <person name="Cui X.M."/>
            <person name="Yuan T.T."/>
            <person name="Jiang B.G."/>
            <person name="Yang W.F."/>
            <person name="Lam T.T."/>
            <person name="Chang Q.C."/>
            <person name="Ding S.J."/>
            <person name="Wang X.J."/>
            <person name="Zhu J.G."/>
            <person name="Ruan X.D."/>
            <person name="Zhao L."/>
            <person name="Wei J.T."/>
            <person name="Ye R.Z."/>
            <person name="Que T.C."/>
            <person name="Du C.H."/>
            <person name="Zhou Y.H."/>
            <person name="Cheng J.X."/>
            <person name="Dai P.F."/>
            <person name="Guo W.B."/>
            <person name="Han X.H."/>
            <person name="Huang E.J."/>
            <person name="Li L.F."/>
            <person name="Wei W."/>
            <person name="Gao Y.C."/>
            <person name="Liu J.Z."/>
            <person name="Shao H.Z."/>
            <person name="Wang X."/>
            <person name="Wang C.C."/>
            <person name="Yang T.C."/>
            <person name="Huo Q.B."/>
            <person name="Li W."/>
            <person name="Chen H.Y."/>
            <person name="Chen S.E."/>
            <person name="Zhou L.G."/>
            <person name="Ni X.B."/>
            <person name="Tian J.H."/>
            <person name="Sheng Y."/>
            <person name="Liu T."/>
            <person name="Pan Y.S."/>
            <person name="Xia L.Y."/>
            <person name="Li J."/>
            <person name="Zhao F."/>
            <person name="Cao W.C."/>
        </authorList>
    </citation>
    <scope>NUCLEOTIDE SEQUENCE</scope>
    <source>
        <strain evidence="10">Rsan-2018</strain>
    </source>
</reference>
<reference evidence="10" key="2">
    <citation type="submission" date="2021-09" db="EMBL/GenBank/DDBJ databases">
        <authorList>
            <person name="Jia N."/>
            <person name="Wang J."/>
            <person name="Shi W."/>
            <person name="Du L."/>
            <person name="Sun Y."/>
            <person name="Zhan W."/>
            <person name="Jiang J."/>
            <person name="Wang Q."/>
            <person name="Zhang B."/>
            <person name="Ji P."/>
            <person name="Sakyi L.B."/>
            <person name="Cui X."/>
            <person name="Yuan T."/>
            <person name="Jiang B."/>
            <person name="Yang W."/>
            <person name="Lam T.T.-Y."/>
            <person name="Chang Q."/>
            <person name="Ding S."/>
            <person name="Wang X."/>
            <person name="Zhu J."/>
            <person name="Ruan X."/>
            <person name="Zhao L."/>
            <person name="Wei J."/>
            <person name="Que T."/>
            <person name="Du C."/>
            <person name="Cheng J."/>
            <person name="Dai P."/>
            <person name="Han X."/>
            <person name="Huang E."/>
            <person name="Gao Y."/>
            <person name="Liu J."/>
            <person name="Shao H."/>
            <person name="Ye R."/>
            <person name="Li L."/>
            <person name="Wei W."/>
            <person name="Wang X."/>
            <person name="Wang C."/>
            <person name="Huo Q."/>
            <person name="Li W."/>
            <person name="Guo W."/>
            <person name="Chen H."/>
            <person name="Chen S."/>
            <person name="Zhou L."/>
            <person name="Zhou L."/>
            <person name="Ni X."/>
            <person name="Tian J."/>
            <person name="Zhou Y."/>
            <person name="Sheng Y."/>
            <person name="Liu T."/>
            <person name="Pan Y."/>
            <person name="Xia L."/>
            <person name="Li J."/>
            <person name="Zhao F."/>
            <person name="Cao W."/>
        </authorList>
    </citation>
    <scope>NUCLEOTIDE SEQUENCE</scope>
    <source>
        <strain evidence="10">Rsan-2018</strain>
        <tissue evidence="10">Larvae</tissue>
    </source>
</reference>
<gene>
    <name evidence="10" type="ORF">HPB52_019911</name>
</gene>
<dbReference type="PRINTS" id="PR00792">
    <property type="entry name" value="PEPSIN"/>
</dbReference>
<sequence>MVRGKLSRDNLGVAGVSVRRQMFGEITHTTGDVFKKVTFDGIFGLGYPDISEKDVVPPFDNMLKQELVTEPLFSVFLSSTPSQQDGGEILFGGVNSERYTGDITYTDVTKRGYWQFSMDSLQVGSKSIVTSPTEAVVDSGTTVMAGPKDEIERINKYLRATPRPRGRYRVNCTNIPNMPKAVFTIAGRQFEFEAKDYIRQVQSSDKVRCYSGFQVYDGSVWVLGQVFMRHIYTIFDRGNNRIGFAHVA</sequence>
<organism evidence="10 11">
    <name type="scientific">Rhipicephalus sanguineus</name>
    <name type="common">Brown dog tick</name>
    <name type="synonym">Ixodes sanguineus</name>
    <dbReference type="NCBI Taxonomy" id="34632"/>
    <lineage>
        <taxon>Eukaryota</taxon>
        <taxon>Metazoa</taxon>
        <taxon>Ecdysozoa</taxon>
        <taxon>Arthropoda</taxon>
        <taxon>Chelicerata</taxon>
        <taxon>Arachnida</taxon>
        <taxon>Acari</taxon>
        <taxon>Parasitiformes</taxon>
        <taxon>Ixodida</taxon>
        <taxon>Ixodoidea</taxon>
        <taxon>Ixodidae</taxon>
        <taxon>Rhipicephalinae</taxon>
        <taxon>Rhipicephalus</taxon>
        <taxon>Rhipicephalus</taxon>
    </lineage>
</organism>
<evidence type="ECO:0000256" key="7">
    <source>
        <dbReference type="PIRSR" id="PIRSR601461-2"/>
    </source>
</evidence>
<comment type="similarity">
    <text evidence="1 8">Belongs to the peptidase A1 family.</text>
</comment>
<keyword evidence="5 7" id="KW-1015">Disulfide bond</keyword>
<evidence type="ECO:0000256" key="3">
    <source>
        <dbReference type="ARBA" id="ARBA00022750"/>
    </source>
</evidence>
<dbReference type="InterPro" id="IPR033121">
    <property type="entry name" value="PEPTIDASE_A1"/>
</dbReference>
<dbReference type="PROSITE" id="PS51767">
    <property type="entry name" value="PEPTIDASE_A1"/>
    <property type="match status" value="1"/>
</dbReference>
<keyword evidence="11" id="KW-1185">Reference proteome</keyword>
<dbReference type="GO" id="GO:0005764">
    <property type="term" value="C:lysosome"/>
    <property type="evidence" value="ECO:0007669"/>
    <property type="project" value="TreeGrafter"/>
</dbReference>
<feature type="domain" description="Peptidase A1" evidence="9">
    <location>
        <begin position="1"/>
        <end position="245"/>
    </location>
</feature>
<dbReference type="AlphaFoldDB" id="A0A9D4TBE5"/>
<evidence type="ECO:0000256" key="6">
    <source>
        <dbReference type="ARBA" id="ARBA00023180"/>
    </source>
</evidence>